<dbReference type="SUPFAM" id="SSF48208">
    <property type="entry name" value="Six-hairpin glycosidases"/>
    <property type="match status" value="1"/>
</dbReference>
<protein>
    <submittedName>
        <fullName evidence="5">Uncharacterized protein</fullName>
    </submittedName>
</protein>
<keyword evidence="1" id="KW-0732">Signal</keyword>
<dbReference type="RefSeq" id="WP_084417107.1">
    <property type="nucleotide sequence ID" value="NZ_CP042912.1"/>
</dbReference>
<dbReference type="Pfam" id="PF14498">
    <property type="entry name" value="Glyco_hyd_65N_2"/>
    <property type="match status" value="1"/>
</dbReference>
<evidence type="ECO:0000259" key="2">
    <source>
        <dbReference type="Pfam" id="PF14498"/>
    </source>
</evidence>
<feature type="domain" description="Glycosyl hydrolase family 95 catalytic" evidence="4">
    <location>
        <begin position="310"/>
        <end position="722"/>
    </location>
</feature>
<dbReference type="InterPro" id="IPR012341">
    <property type="entry name" value="6hp_glycosidase-like_sf"/>
</dbReference>
<dbReference type="KEGG" id="mff:MFFC18_47930"/>
<evidence type="ECO:0000259" key="4">
    <source>
        <dbReference type="Pfam" id="PF22124"/>
    </source>
</evidence>
<organism evidence="5 6">
    <name type="scientific">Mariniblastus fucicola</name>
    <dbReference type="NCBI Taxonomy" id="980251"/>
    <lineage>
        <taxon>Bacteria</taxon>
        <taxon>Pseudomonadati</taxon>
        <taxon>Planctomycetota</taxon>
        <taxon>Planctomycetia</taxon>
        <taxon>Pirellulales</taxon>
        <taxon>Pirellulaceae</taxon>
        <taxon>Mariniblastus</taxon>
    </lineage>
</organism>
<dbReference type="STRING" id="980251.GCA_001642875_01684"/>
<dbReference type="Proteomes" id="UP000322214">
    <property type="component" value="Chromosome"/>
</dbReference>
<sequence length="802" mass="89806" precursor="true">MKTMLCGHLNVIALALALVSSAFSSSFVYAQKHKMDEAFNPVATAKFVDEAEPPVEPLTLWYRKPALKWETEALPVGNGRMGAMVFGGVDRERIQFNEETVWDGEYIDRHSPDGLKALPEIQRLLFEGQNKKASKLAGKMMGNPKRIKSYQTLGDLLLDFPDADEVAKYRRDLDLTNGITNVSYRVNGITYTREVLASYPDQVIVVHLTADKPGKISFSARFDRRDASYSSGKDNRIILRGKLKLDYEAQLVPIVDGGTVSSKDGILKIENANEVTLLLNGATSFVNAQDLTGDATANCESPLKVAAKKSFQQLRTNHIEDYQRLFSRVKLDVGTSKAAARPTNERIANLKKKEVKDLDPQLAALYFQFGRYLLISSSRPGFLPANLQGKWCQNYKAPWSSDYHLNINFQMNYWPVQTTNLAECHQPYFDYVESLVPFGETTAKELYAADGWVVHHLSDIFGKTTPADGVHGVWPMGAAWLSRQFMEHYRFSGDREFLATRAYPMMKRASEFILDFLIEAPEGSAGAGRLVSNPSHSPENSFIKTDGTQSVFTYASTMDLQIIHGLFTNVLEANRILGQDEPFDKEFCQHVESAMERLQPMQISEKTGRLQEWIEDYAEAQPKHRHVSHLFGLHPGRQITAQGTPDFYEAARKTLEARGDRSTGWSMAWKINFWSRLHDGNRAHKLLMTLLTKGTLTNLFDTHPPFQIDGNFGGTAAIAEMLLQSHADEIEILPALPDAWPTGSVSGLRARGGFEVDIAWKDGKLTQATIRSLLGNPLKLRYGKKTANLEIAKGDTAHWTGE</sequence>
<accession>A0A5B9PHV1</accession>
<proteinExistence type="predicted"/>
<evidence type="ECO:0000313" key="5">
    <source>
        <dbReference type="EMBL" id="QEG24870.1"/>
    </source>
</evidence>
<feature type="signal peptide" evidence="1">
    <location>
        <begin position="1"/>
        <end position="30"/>
    </location>
</feature>
<evidence type="ECO:0000259" key="3">
    <source>
        <dbReference type="Pfam" id="PF21307"/>
    </source>
</evidence>
<dbReference type="GO" id="GO:0005975">
    <property type="term" value="P:carbohydrate metabolic process"/>
    <property type="evidence" value="ECO:0007669"/>
    <property type="project" value="InterPro"/>
</dbReference>
<feature type="domain" description="Glycosyl hydrolase family 95 N-terminal" evidence="2">
    <location>
        <begin position="60"/>
        <end position="287"/>
    </location>
</feature>
<dbReference type="InterPro" id="IPR016518">
    <property type="entry name" value="Alpha-L-fucosidase"/>
</dbReference>
<dbReference type="Gene3D" id="1.50.10.10">
    <property type="match status" value="1"/>
</dbReference>
<dbReference type="Pfam" id="PF22124">
    <property type="entry name" value="Glyco_hydro_95_cat"/>
    <property type="match status" value="1"/>
</dbReference>
<dbReference type="InterPro" id="IPR049053">
    <property type="entry name" value="AFCA-like_C"/>
</dbReference>
<dbReference type="PANTHER" id="PTHR31084:SF0">
    <property type="entry name" value="ALPHA-L-FUCOSIDASE 2"/>
    <property type="match status" value="1"/>
</dbReference>
<feature type="domain" description="Alpha fucosidase A-like C-terminal" evidence="3">
    <location>
        <begin position="724"/>
        <end position="791"/>
    </location>
</feature>
<dbReference type="InterPro" id="IPR027414">
    <property type="entry name" value="GH95_N_dom"/>
</dbReference>
<feature type="chain" id="PRO_5023094092" evidence="1">
    <location>
        <begin position="31"/>
        <end position="802"/>
    </location>
</feature>
<dbReference type="PANTHER" id="PTHR31084">
    <property type="entry name" value="ALPHA-L-FUCOSIDASE 2"/>
    <property type="match status" value="1"/>
</dbReference>
<dbReference type="InterPro" id="IPR054363">
    <property type="entry name" value="GH95_cat"/>
</dbReference>
<gene>
    <name evidence="5" type="ORF">MFFC18_47930</name>
</gene>
<evidence type="ECO:0000256" key="1">
    <source>
        <dbReference type="SAM" id="SignalP"/>
    </source>
</evidence>
<dbReference type="Pfam" id="PF21307">
    <property type="entry name" value="Glyco_hydro_95_C"/>
    <property type="match status" value="1"/>
</dbReference>
<dbReference type="EMBL" id="CP042912">
    <property type="protein sequence ID" value="QEG24870.1"/>
    <property type="molecule type" value="Genomic_DNA"/>
</dbReference>
<dbReference type="InterPro" id="IPR008928">
    <property type="entry name" value="6-hairpin_glycosidase_sf"/>
</dbReference>
<dbReference type="FunFam" id="1.50.10.10:FF:000028">
    <property type="entry name" value="Alpha-L-fucosidase 2"/>
    <property type="match status" value="1"/>
</dbReference>
<dbReference type="PIRSF" id="PIRSF007663">
    <property type="entry name" value="UCP007663"/>
    <property type="match status" value="1"/>
</dbReference>
<keyword evidence="6" id="KW-1185">Reference proteome</keyword>
<evidence type="ECO:0000313" key="6">
    <source>
        <dbReference type="Proteomes" id="UP000322214"/>
    </source>
</evidence>
<dbReference type="GO" id="GO:0004560">
    <property type="term" value="F:alpha-L-fucosidase activity"/>
    <property type="evidence" value="ECO:0007669"/>
    <property type="project" value="InterPro"/>
</dbReference>
<reference evidence="5 6" key="1">
    <citation type="submission" date="2019-08" db="EMBL/GenBank/DDBJ databases">
        <title>Deep-cultivation of Planctomycetes and their phenomic and genomic characterization uncovers novel biology.</title>
        <authorList>
            <person name="Wiegand S."/>
            <person name="Jogler M."/>
            <person name="Boedeker C."/>
            <person name="Pinto D."/>
            <person name="Vollmers J."/>
            <person name="Rivas-Marin E."/>
            <person name="Kohn T."/>
            <person name="Peeters S.H."/>
            <person name="Heuer A."/>
            <person name="Rast P."/>
            <person name="Oberbeckmann S."/>
            <person name="Bunk B."/>
            <person name="Jeske O."/>
            <person name="Meyerdierks A."/>
            <person name="Storesund J.E."/>
            <person name="Kallscheuer N."/>
            <person name="Luecker S."/>
            <person name="Lage O.M."/>
            <person name="Pohl T."/>
            <person name="Merkel B.J."/>
            <person name="Hornburger P."/>
            <person name="Mueller R.-W."/>
            <person name="Bruemmer F."/>
            <person name="Labrenz M."/>
            <person name="Spormann A.M."/>
            <person name="Op den Camp H."/>
            <person name="Overmann J."/>
            <person name="Amann R."/>
            <person name="Jetten M.S.M."/>
            <person name="Mascher T."/>
            <person name="Medema M.H."/>
            <person name="Devos D.P."/>
            <person name="Kaster A.-K."/>
            <person name="Ovreas L."/>
            <person name="Rohde M."/>
            <person name="Galperin M.Y."/>
            <person name="Jogler C."/>
        </authorList>
    </citation>
    <scope>NUCLEOTIDE SEQUENCE [LARGE SCALE GENOMIC DNA]</scope>
    <source>
        <strain evidence="5 6">FC18</strain>
    </source>
</reference>
<name>A0A5B9PHV1_9BACT</name>
<dbReference type="AlphaFoldDB" id="A0A5B9PHV1"/>